<dbReference type="Proteomes" id="UP000295703">
    <property type="component" value="Unassembled WGS sequence"/>
</dbReference>
<reference evidence="2 3" key="1">
    <citation type="submission" date="2018-12" db="EMBL/GenBank/DDBJ databases">
        <title>Genome sequence and assembly of Colletotrichum trifolii.</title>
        <authorList>
            <person name="Gan P."/>
            <person name="Shirasu K."/>
        </authorList>
    </citation>
    <scope>NUCLEOTIDE SEQUENCE [LARGE SCALE GENOMIC DNA]</scope>
    <source>
        <strain evidence="2 3">543-2</strain>
    </source>
</reference>
<dbReference type="EMBL" id="RYZW01000061">
    <property type="protein sequence ID" value="TDZ54274.1"/>
    <property type="molecule type" value="Genomic_DNA"/>
</dbReference>
<evidence type="ECO:0000313" key="2">
    <source>
        <dbReference type="EMBL" id="TDZ54274.1"/>
    </source>
</evidence>
<protein>
    <submittedName>
        <fullName evidence="2">Uncharacterized protein</fullName>
    </submittedName>
</protein>
<feature type="chain" id="PRO_5020660213" evidence="1">
    <location>
        <begin position="22"/>
        <end position="185"/>
    </location>
</feature>
<feature type="signal peptide" evidence="1">
    <location>
        <begin position="1"/>
        <end position="21"/>
    </location>
</feature>
<dbReference type="AlphaFoldDB" id="A0A4R8RJ23"/>
<evidence type="ECO:0000256" key="1">
    <source>
        <dbReference type="SAM" id="SignalP"/>
    </source>
</evidence>
<name>A0A4R8RJ23_COLTR</name>
<proteinExistence type="predicted"/>
<evidence type="ECO:0000313" key="3">
    <source>
        <dbReference type="Proteomes" id="UP000295703"/>
    </source>
</evidence>
<comment type="caution">
    <text evidence="2">The sequence shown here is derived from an EMBL/GenBank/DDBJ whole genome shotgun (WGS) entry which is preliminary data.</text>
</comment>
<keyword evidence="1" id="KW-0732">Signal</keyword>
<organism evidence="2 3">
    <name type="scientific">Colletotrichum trifolii</name>
    <dbReference type="NCBI Taxonomy" id="5466"/>
    <lineage>
        <taxon>Eukaryota</taxon>
        <taxon>Fungi</taxon>
        <taxon>Dikarya</taxon>
        <taxon>Ascomycota</taxon>
        <taxon>Pezizomycotina</taxon>
        <taxon>Sordariomycetes</taxon>
        <taxon>Hypocreomycetidae</taxon>
        <taxon>Glomerellales</taxon>
        <taxon>Glomerellaceae</taxon>
        <taxon>Colletotrichum</taxon>
        <taxon>Colletotrichum orbiculare species complex</taxon>
    </lineage>
</organism>
<keyword evidence="3" id="KW-1185">Reference proteome</keyword>
<gene>
    <name evidence="2" type="ORF">CTRI78_v006443</name>
</gene>
<accession>A0A4R8RJ23</accession>
<sequence>MGFLRCHITLLLALCSQLVQSEVLFTEARSGALSFTCDAWYGLLHKAISMDSKGEDARGSTKVTVTTTESDLIIQPQSIIVPRAAPNTESTVVFDLTSRFCPGRALQVRKDELCHATFHVKLDYYVVTIPGGPLRPDKIKGGWSGIVQNSATVKAYCITTTEDKCVAPGAVVRSYDCHIVRLSLA</sequence>